<proteinExistence type="predicted"/>
<evidence type="ECO:0000259" key="5">
    <source>
        <dbReference type="PROSITE" id="PS51782"/>
    </source>
</evidence>
<organism evidence="6 7">
    <name type="scientific">Setomelanomma holmii</name>
    <dbReference type="NCBI Taxonomy" id="210430"/>
    <lineage>
        <taxon>Eukaryota</taxon>
        <taxon>Fungi</taxon>
        <taxon>Dikarya</taxon>
        <taxon>Ascomycota</taxon>
        <taxon>Pezizomycotina</taxon>
        <taxon>Dothideomycetes</taxon>
        <taxon>Pleosporomycetidae</taxon>
        <taxon>Pleosporales</taxon>
        <taxon>Pleosporineae</taxon>
        <taxon>Phaeosphaeriaceae</taxon>
        <taxon>Setomelanomma</taxon>
    </lineage>
</organism>
<dbReference type="Gene3D" id="3.10.350.10">
    <property type="entry name" value="LysM domain"/>
    <property type="match status" value="4"/>
</dbReference>
<dbReference type="SUPFAM" id="SSF54106">
    <property type="entry name" value="LysM domain"/>
    <property type="match status" value="3"/>
</dbReference>
<dbReference type="OrthoDB" id="2281372at2759"/>
<dbReference type="Proteomes" id="UP000799777">
    <property type="component" value="Unassembled WGS sequence"/>
</dbReference>
<evidence type="ECO:0000313" key="7">
    <source>
        <dbReference type="Proteomes" id="UP000799777"/>
    </source>
</evidence>
<dbReference type="AlphaFoldDB" id="A0A9P4HAZ1"/>
<evidence type="ECO:0000313" key="6">
    <source>
        <dbReference type="EMBL" id="KAF2030399.1"/>
    </source>
</evidence>
<feature type="compositionally biased region" description="Low complexity" evidence="4">
    <location>
        <begin position="72"/>
        <end position="116"/>
    </location>
</feature>
<feature type="non-terminal residue" evidence="6">
    <location>
        <position position="346"/>
    </location>
</feature>
<evidence type="ECO:0000256" key="4">
    <source>
        <dbReference type="SAM" id="MobiDB-lite"/>
    </source>
</evidence>
<dbReference type="InterPro" id="IPR036779">
    <property type="entry name" value="LysM_dom_sf"/>
</dbReference>
<dbReference type="PANTHER" id="PTHR34997">
    <property type="entry name" value="AM15"/>
    <property type="match status" value="1"/>
</dbReference>
<feature type="compositionally biased region" description="Polar residues" evidence="4">
    <location>
        <begin position="194"/>
        <end position="207"/>
    </location>
</feature>
<keyword evidence="3" id="KW-0843">Virulence</keyword>
<dbReference type="CDD" id="cd00118">
    <property type="entry name" value="LysM"/>
    <property type="match status" value="3"/>
</dbReference>
<dbReference type="EMBL" id="ML978190">
    <property type="protein sequence ID" value="KAF2030399.1"/>
    <property type="molecule type" value="Genomic_DNA"/>
</dbReference>
<dbReference type="PROSITE" id="PS51782">
    <property type="entry name" value="LYSM"/>
    <property type="match status" value="3"/>
</dbReference>
<feature type="domain" description="LysM" evidence="5">
    <location>
        <begin position="298"/>
        <end position="344"/>
    </location>
</feature>
<comment type="caution">
    <text evidence="6">The sequence shown here is derived from an EMBL/GenBank/DDBJ whole genome shotgun (WGS) entry which is preliminary data.</text>
</comment>
<dbReference type="Pfam" id="PF01476">
    <property type="entry name" value="LysM"/>
    <property type="match status" value="3"/>
</dbReference>
<dbReference type="InterPro" id="IPR018392">
    <property type="entry name" value="LysM"/>
</dbReference>
<gene>
    <name evidence="6" type="ORF">EK21DRAFT_40677</name>
</gene>
<reference evidence="6" key="1">
    <citation type="journal article" date="2020" name="Stud. Mycol.">
        <title>101 Dothideomycetes genomes: a test case for predicting lifestyles and emergence of pathogens.</title>
        <authorList>
            <person name="Haridas S."/>
            <person name="Albert R."/>
            <person name="Binder M."/>
            <person name="Bloem J."/>
            <person name="Labutti K."/>
            <person name="Salamov A."/>
            <person name="Andreopoulos B."/>
            <person name="Baker S."/>
            <person name="Barry K."/>
            <person name="Bills G."/>
            <person name="Bluhm B."/>
            <person name="Cannon C."/>
            <person name="Castanera R."/>
            <person name="Culley D."/>
            <person name="Daum C."/>
            <person name="Ezra D."/>
            <person name="Gonzalez J."/>
            <person name="Henrissat B."/>
            <person name="Kuo A."/>
            <person name="Liang C."/>
            <person name="Lipzen A."/>
            <person name="Lutzoni F."/>
            <person name="Magnuson J."/>
            <person name="Mondo S."/>
            <person name="Nolan M."/>
            <person name="Ohm R."/>
            <person name="Pangilinan J."/>
            <person name="Park H.-J."/>
            <person name="Ramirez L."/>
            <person name="Alfaro M."/>
            <person name="Sun H."/>
            <person name="Tritt A."/>
            <person name="Yoshinaga Y."/>
            <person name="Zwiers L.-H."/>
            <person name="Turgeon B."/>
            <person name="Goodwin S."/>
            <person name="Spatafora J."/>
            <person name="Crous P."/>
            <person name="Grigoriev I."/>
        </authorList>
    </citation>
    <scope>NUCLEOTIDE SEQUENCE</scope>
    <source>
        <strain evidence="6">CBS 110217</strain>
    </source>
</reference>
<evidence type="ECO:0000256" key="1">
    <source>
        <dbReference type="ARBA" id="ARBA00022669"/>
    </source>
</evidence>
<keyword evidence="7" id="KW-1185">Reference proteome</keyword>
<keyword evidence="1" id="KW-0147">Chitin-binding</keyword>
<feature type="domain" description="LysM" evidence="5">
    <location>
        <begin position="215"/>
        <end position="261"/>
    </location>
</feature>
<feature type="domain" description="LysM" evidence="5">
    <location>
        <begin position="129"/>
        <end position="175"/>
    </location>
</feature>
<keyword evidence="2" id="KW-0732">Signal</keyword>
<evidence type="ECO:0000256" key="2">
    <source>
        <dbReference type="ARBA" id="ARBA00022729"/>
    </source>
</evidence>
<accession>A0A9P4HAZ1</accession>
<dbReference type="InterPro" id="IPR052210">
    <property type="entry name" value="LysM1-like"/>
</dbReference>
<protein>
    <recommendedName>
        <fullName evidence="5">LysM domain-containing protein</fullName>
    </recommendedName>
</protein>
<feature type="region of interest" description="Disordered" evidence="4">
    <location>
        <begin position="185"/>
        <end position="207"/>
    </location>
</feature>
<name>A0A9P4HAZ1_9PLEO</name>
<feature type="non-terminal residue" evidence="6">
    <location>
        <position position="1"/>
    </location>
</feature>
<dbReference type="GO" id="GO:0008061">
    <property type="term" value="F:chitin binding"/>
    <property type="evidence" value="ECO:0007669"/>
    <property type="project" value="UniProtKB-KW"/>
</dbReference>
<evidence type="ECO:0000256" key="3">
    <source>
        <dbReference type="ARBA" id="ARBA00023026"/>
    </source>
</evidence>
<sequence length="346" mass="36209">STPNLPYDPNTTTQCTWWIDYDSAQACDALLADQWTNLVDFRRWNPSIGPDCTDLTAGKSYCVEAYGETFAPSPSSSFVKPSSSSPSPTPTAQPTSLSVKPSPTSSSTPGNGISTPLPTQPEIVTNCDKFYFVESGDTCAIIAGKFGVPVAKIVAWNPSVGSSCGGLWAQAYACVSIIGEDAKPVPSATPTPTNPGNGISTPQPTQPNMVSNCDAFYFVQKGDTCDVIASKNGITTAQLTTWNPSAGSTCGGMWAEAYACVSIIGQTPTTPTPTPTKPPTGVVTPSPVQPGMVAGCKKFDYVNSGDTCDVIIKRNGITLADFTKWNSGVGSDCRTMWGEAYVCVGV</sequence>
<feature type="region of interest" description="Disordered" evidence="4">
    <location>
        <begin position="72"/>
        <end position="120"/>
    </location>
</feature>
<dbReference type="PANTHER" id="PTHR34997:SF2">
    <property type="entry name" value="LYSM DOMAIN-CONTAINING PROTEIN-RELATED"/>
    <property type="match status" value="1"/>
</dbReference>
<dbReference type="SMART" id="SM00257">
    <property type="entry name" value="LysM"/>
    <property type="match status" value="3"/>
</dbReference>